<dbReference type="PANTHER" id="PTHR30546:SF23">
    <property type="entry name" value="FLAVOPROTEIN-LIKE PROTEIN YCP4-RELATED"/>
    <property type="match status" value="1"/>
</dbReference>
<dbReference type="SUPFAM" id="SSF52218">
    <property type="entry name" value="Flavoproteins"/>
    <property type="match status" value="1"/>
</dbReference>
<proteinExistence type="predicted"/>
<dbReference type="Pfam" id="PF03358">
    <property type="entry name" value="FMN_red"/>
    <property type="match status" value="1"/>
</dbReference>
<accession>A0A9W6QG28</accession>
<feature type="domain" description="Flavodoxin-like" evidence="1">
    <location>
        <begin position="4"/>
        <end position="177"/>
    </location>
</feature>
<dbReference type="GO" id="GO:0010181">
    <property type="term" value="F:FMN binding"/>
    <property type="evidence" value="ECO:0007669"/>
    <property type="project" value="InterPro"/>
</dbReference>
<comment type="caution">
    <text evidence="2">The sequence shown here is derived from an EMBL/GenBank/DDBJ whole genome shotgun (WGS) entry which is preliminary data.</text>
</comment>
<reference evidence="2" key="1">
    <citation type="submission" date="2023-02" db="EMBL/GenBank/DDBJ databases">
        <title>Actinokineospora globicatena NBRC 15670.</title>
        <authorList>
            <person name="Ichikawa N."/>
            <person name="Sato H."/>
            <person name="Tonouchi N."/>
        </authorList>
    </citation>
    <scope>NUCLEOTIDE SEQUENCE</scope>
    <source>
        <strain evidence="2">NBRC 15670</strain>
    </source>
</reference>
<dbReference type="GO" id="GO:0016020">
    <property type="term" value="C:membrane"/>
    <property type="evidence" value="ECO:0007669"/>
    <property type="project" value="TreeGrafter"/>
</dbReference>
<dbReference type="Proteomes" id="UP001165042">
    <property type="component" value="Unassembled WGS sequence"/>
</dbReference>
<dbReference type="InterPro" id="IPR005025">
    <property type="entry name" value="FMN_Rdtase-like_dom"/>
</dbReference>
<sequence length="218" mass="22623">MTTLAVVYYSATGNIHKLAVAAAAAGEAAGAEVRLRRAAEITDKPLAPNFAAWAEANVEHVGASRDVAEATIDDLDWADAVLWGSPGRYGLIAGPLKHFIDQTFELHARRGLVNKVMSSFTSTGSAHGGQESTILSLNTVFYHWGAVIVAPGVIEDIMLAPSNGNPYGVSATSGLQAVPGGLAGNVTEDNVAAIGFQTRRVLQIASALRVGLAADSTE</sequence>
<dbReference type="AlphaFoldDB" id="A0A9W6QG28"/>
<evidence type="ECO:0000259" key="1">
    <source>
        <dbReference type="PROSITE" id="PS50902"/>
    </source>
</evidence>
<dbReference type="InterPro" id="IPR029039">
    <property type="entry name" value="Flavoprotein-like_sf"/>
</dbReference>
<evidence type="ECO:0000313" key="3">
    <source>
        <dbReference type="Proteomes" id="UP001165042"/>
    </source>
</evidence>
<dbReference type="InterPro" id="IPR008254">
    <property type="entry name" value="Flavodoxin/NO_synth"/>
</dbReference>
<evidence type="ECO:0000313" key="2">
    <source>
        <dbReference type="EMBL" id="GLW90316.1"/>
    </source>
</evidence>
<dbReference type="EMBL" id="BSSD01000001">
    <property type="protein sequence ID" value="GLW90316.1"/>
    <property type="molecule type" value="Genomic_DNA"/>
</dbReference>
<name>A0A9W6QG28_9PSEU</name>
<dbReference type="Gene3D" id="3.40.50.360">
    <property type="match status" value="1"/>
</dbReference>
<dbReference type="RefSeq" id="WP_285608209.1">
    <property type="nucleotide sequence ID" value="NZ_BSSD01000001.1"/>
</dbReference>
<keyword evidence="3" id="KW-1185">Reference proteome</keyword>
<protein>
    <submittedName>
        <fullName evidence="2">Trp repressor-binding protein WrbA</fullName>
    </submittedName>
</protein>
<dbReference type="PANTHER" id="PTHR30546">
    <property type="entry name" value="FLAVODOXIN-RELATED PROTEIN WRBA-RELATED"/>
    <property type="match status" value="1"/>
</dbReference>
<gene>
    <name evidence="2" type="primary">wrbA</name>
    <name evidence="2" type="ORF">Aglo03_11320</name>
</gene>
<organism evidence="2 3">
    <name type="scientific">Actinokineospora globicatena</name>
    <dbReference type="NCBI Taxonomy" id="103729"/>
    <lineage>
        <taxon>Bacteria</taxon>
        <taxon>Bacillati</taxon>
        <taxon>Actinomycetota</taxon>
        <taxon>Actinomycetes</taxon>
        <taxon>Pseudonocardiales</taxon>
        <taxon>Pseudonocardiaceae</taxon>
        <taxon>Actinokineospora</taxon>
    </lineage>
</organism>
<dbReference type="GO" id="GO:0003955">
    <property type="term" value="F:NAD(P)H dehydrogenase (quinone) activity"/>
    <property type="evidence" value="ECO:0007669"/>
    <property type="project" value="TreeGrafter"/>
</dbReference>
<dbReference type="PROSITE" id="PS50902">
    <property type="entry name" value="FLAVODOXIN_LIKE"/>
    <property type="match status" value="1"/>
</dbReference>